<organism evidence="12">
    <name type="scientific">Candidatus Caldatribacterium californiense</name>
    <dbReference type="NCBI Taxonomy" id="1454726"/>
    <lineage>
        <taxon>Bacteria</taxon>
        <taxon>Pseudomonadati</taxon>
        <taxon>Atribacterota</taxon>
        <taxon>Atribacteria</taxon>
        <taxon>Atribacterales</taxon>
        <taxon>Candidatus Caldatribacteriaceae</taxon>
        <taxon>Candidatus Caldatribacterium</taxon>
    </lineage>
</organism>
<comment type="similarity">
    <text evidence="2">Belongs to the galactose-1-phosphate uridylyltransferase type 1 family.</text>
</comment>
<dbReference type="EC" id="2.7.7.12" evidence="8"/>
<evidence type="ECO:0000256" key="1">
    <source>
        <dbReference type="ARBA" id="ARBA00001947"/>
    </source>
</evidence>
<evidence type="ECO:0000259" key="10">
    <source>
        <dbReference type="Pfam" id="PF01087"/>
    </source>
</evidence>
<gene>
    <name evidence="12" type="primary">galT</name>
    <name evidence="12" type="ORF">ENU96_07195</name>
</gene>
<dbReference type="NCBIfam" id="TIGR00209">
    <property type="entry name" value="galT_1"/>
    <property type="match status" value="1"/>
</dbReference>
<dbReference type="Pfam" id="PF01087">
    <property type="entry name" value="GalP_UDP_transf"/>
    <property type="match status" value="1"/>
</dbReference>
<evidence type="ECO:0000256" key="4">
    <source>
        <dbReference type="ARBA" id="ARBA00022695"/>
    </source>
</evidence>
<dbReference type="InterPro" id="IPR005850">
    <property type="entry name" value="GalP_Utransf_C"/>
</dbReference>
<sequence length="333" mass="38406">MSEWRKDPFTERWTIVAPERAGRPYEFGEGEGTQCPFCEGMEAMTPPEVFSIRRDGTVENQPGWFVRVFPNKYPALQRDIPFWSMEDGFHRAMSGFGVHEVIVETPHHAVDFSELPEEQVVRVLTAYRERLRYFAGERELRYGLIFKNQGVEAGASMSHAHSQFVATPVIPQAVCAELQSARTFYSQWGKCLFCALLEQERRKFARIVFESEYFVALVPYAARFPFEVVVLPLHHSATFLEETRLEDLAQTLRRVLWGVRECSGGSAFNFVLHSVPYHARSEEHRSYHWHFEILPSFPRVAGFEWGSGFSINVLPPEEAASRLRLCLGFQEDE</sequence>
<keyword evidence="4 12" id="KW-0548">Nucleotidyltransferase</keyword>
<keyword evidence="7" id="KW-0119">Carbohydrate metabolism</keyword>
<keyword evidence="6" id="KW-0862">Zinc</keyword>
<evidence type="ECO:0000256" key="6">
    <source>
        <dbReference type="ARBA" id="ARBA00022833"/>
    </source>
</evidence>
<evidence type="ECO:0000313" key="12">
    <source>
        <dbReference type="EMBL" id="HGI75444.1"/>
    </source>
</evidence>
<evidence type="ECO:0000256" key="3">
    <source>
        <dbReference type="ARBA" id="ARBA00022679"/>
    </source>
</evidence>
<dbReference type="SUPFAM" id="SSF54197">
    <property type="entry name" value="HIT-like"/>
    <property type="match status" value="2"/>
</dbReference>
<dbReference type="GO" id="GO:0008270">
    <property type="term" value="F:zinc ion binding"/>
    <property type="evidence" value="ECO:0007669"/>
    <property type="project" value="InterPro"/>
</dbReference>
<dbReference type="Pfam" id="PF02744">
    <property type="entry name" value="GalP_UDP_tr_C"/>
    <property type="match status" value="1"/>
</dbReference>
<dbReference type="PANTHER" id="PTHR42763">
    <property type="entry name" value="ADP-GLUCOSE PHOSPHORYLASE"/>
    <property type="match status" value="1"/>
</dbReference>
<keyword evidence="3 12" id="KW-0808">Transferase</keyword>
<feature type="active site" description="Tele-UMP-histidine intermediate" evidence="9">
    <location>
        <position position="161"/>
    </location>
</feature>
<keyword evidence="5" id="KW-0479">Metal-binding</keyword>
<evidence type="ECO:0000256" key="2">
    <source>
        <dbReference type="ARBA" id="ARBA00010951"/>
    </source>
</evidence>
<dbReference type="GO" id="GO:0008108">
    <property type="term" value="F:UDP-glucose:hexose-1-phosphate uridylyltransferase activity"/>
    <property type="evidence" value="ECO:0007669"/>
    <property type="project" value="UniProtKB-UniRule"/>
</dbReference>
<name>A0A7V3YMM3_9BACT</name>
<proteinExistence type="inferred from homology"/>
<dbReference type="AlphaFoldDB" id="A0A7V3YMM3"/>
<protein>
    <recommendedName>
        <fullName evidence="8">Galactose-1-phosphate uridylyltransferase</fullName>
        <ecNumber evidence="8">2.7.7.12</ecNumber>
    </recommendedName>
</protein>
<dbReference type="PANTHER" id="PTHR42763:SF2">
    <property type="entry name" value="ADP-GLUCOSE PHOSPHORYLASE"/>
    <property type="match status" value="1"/>
</dbReference>
<evidence type="ECO:0000256" key="7">
    <source>
        <dbReference type="ARBA" id="ARBA00023277"/>
    </source>
</evidence>
<feature type="domain" description="Galactose-1-phosphate uridyl transferase N-terminal" evidence="10">
    <location>
        <begin position="4"/>
        <end position="171"/>
    </location>
</feature>
<dbReference type="EMBL" id="DTEN01000287">
    <property type="protein sequence ID" value="HGI75444.1"/>
    <property type="molecule type" value="Genomic_DNA"/>
</dbReference>
<comment type="caution">
    <text evidence="12">The sequence shown here is derived from an EMBL/GenBank/DDBJ whole genome shotgun (WGS) entry which is preliminary data.</text>
</comment>
<dbReference type="UniPathway" id="UPA00214"/>
<dbReference type="InterPro" id="IPR053177">
    <property type="entry name" value="ADP-glucose_phosphorylase"/>
</dbReference>
<evidence type="ECO:0000259" key="11">
    <source>
        <dbReference type="Pfam" id="PF02744"/>
    </source>
</evidence>
<accession>A0A7V3YMM3</accession>
<evidence type="ECO:0000256" key="9">
    <source>
        <dbReference type="PIRSR" id="PIRSR000808-1"/>
    </source>
</evidence>
<dbReference type="PIRSF" id="PIRSF000808">
    <property type="entry name" value="GalT"/>
    <property type="match status" value="1"/>
</dbReference>
<reference evidence="12" key="1">
    <citation type="journal article" date="2020" name="mSystems">
        <title>Genome- and Community-Level Interaction Insights into Carbon Utilization and Element Cycling Functions of Hydrothermarchaeota in Hydrothermal Sediment.</title>
        <authorList>
            <person name="Zhou Z."/>
            <person name="Liu Y."/>
            <person name="Xu W."/>
            <person name="Pan J."/>
            <person name="Luo Z.H."/>
            <person name="Li M."/>
        </authorList>
    </citation>
    <scope>NUCLEOTIDE SEQUENCE [LARGE SCALE GENOMIC DNA]</scope>
    <source>
        <strain evidence="12">SpSt-716</strain>
    </source>
</reference>
<evidence type="ECO:0000256" key="5">
    <source>
        <dbReference type="ARBA" id="ARBA00022723"/>
    </source>
</evidence>
<dbReference type="InterPro" id="IPR005849">
    <property type="entry name" value="GalP_Utransf_N"/>
</dbReference>
<dbReference type="InterPro" id="IPR001937">
    <property type="entry name" value="GalP_UDPtransf1"/>
</dbReference>
<evidence type="ECO:0000256" key="8">
    <source>
        <dbReference type="NCBIfam" id="TIGR00209"/>
    </source>
</evidence>
<dbReference type="GO" id="GO:0006012">
    <property type="term" value="P:galactose metabolic process"/>
    <property type="evidence" value="ECO:0007669"/>
    <property type="project" value="UniProtKB-UniRule"/>
</dbReference>
<dbReference type="Gene3D" id="3.30.428.10">
    <property type="entry name" value="HIT-like"/>
    <property type="match status" value="2"/>
</dbReference>
<feature type="domain" description="Galactose-1-phosphate uridyl transferase C-terminal" evidence="11">
    <location>
        <begin position="180"/>
        <end position="292"/>
    </location>
</feature>
<comment type="cofactor">
    <cofactor evidence="1">
        <name>Zn(2+)</name>
        <dbReference type="ChEBI" id="CHEBI:29105"/>
    </cofactor>
</comment>
<dbReference type="InterPro" id="IPR036265">
    <property type="entry name" value="HIT-like_sf"/>
</dbReference>